<dbReference type="CDD" id="cd10001">
    <property type="entry name" value="HDAC_classII_APAH"/>
    <property type="match status" value="1"/>
</dbReference>
<gene>
    <name evidence="7" type="ORF">CU098_011743</name>
</gene>
<proteinExistence type="inferred from homology"/>
<keyword evidence="5" id="KW-0862">Zinc</keyword>
<evidence type="ECO:0000256" key="1">
    <source>
        <dbReference type="ARBA" id="ARBA00001947"/>
    </source>
</evidence>
<comment type="similarity">
    <text evidence="2">Belongs to the histone deacetylase family.</text>
</comment>
<comment type="caution">
    <text evidence="7">The sequence shown here is derived from an EMBL/GenBank/DDBJ whole genome shotgun (WGS) entry which is preliminary data.</text>
</comment>
<organism evidence="7 8">
    <name type="scientific">Rhizopus stolonifer</name>
    <name type="common">Rhizopus nigricans</name>
    <dbReference type="NCBI Taxonomy" id="4846"/>
    <lineage>
        <taxon>Eukaryota</taxon>
        <taxon>Fungi</taxon>
        <taxon>Fungi incertae sedis</taxon>
        <taxon>Mucoromycota</taxon>
        <taxon>Mucoromycotina</taxon>
        <taxon>Mucoromycetes</taxon>
        <taxon>Mucorales</taxon>
        <taxon>Mucorineae</taxon>
        <taxon>Rhizopodaceae</taxon>
        <taxon>Rhizopus</taxon>
    </lineage>
</organism>
<evidence type="ECO:0000256" key="2">
    <source>
        <dbReference type="ARBA" id="ARBA00005947"/>
    </source>
</evidence>
<dbReference type="EMBL" id="PJQM01000210">
    <property type="protein sequence ID" value="RCI06182.1"/>
    <property type="molecule type" value="Genomic_DNA"/>
</dbReference>
<accession>A0A367KWC0</accession>
<keyword evidence="4" id="KW-0378">Hydrolase</keyword>
<dbReference type="AlphaFoldDB" id="A0A367KWC0"/>
<dbReference type="InterPro" id="IPR023696">
    <property type="entry name" value="Ureohydrolase_dom_sf"/>
</dbReference>
<sequence length="351" mass="39241">MQVVYSEKELLHNPTMEMTRGELKPYVESPQRLVNIKQCIDKNPRFNVIEARDYSLEPILKVHEKDYLEFLKSIHHDWVTQGFPPDACIGDTFSSMAQHLPREIVKKTANRTVSGKLGFYTADASSTFMKDTWIAAYASAQVVLTAAHQLLEGSKSIYALCRPPGHHASHSFAAGYCYINNAAVAARCLQAKWKNILIVDIDYHHGNGSQEIFYKDPSVFYTSLHAEDYPYFTGSVEEEGEGAGLGFNLNVPLPKDTTGDQYLEALNSLLHHPRVVQFKAEAVIISMGLDTWHQDPIAGFNGIENTETYKKMGALFKTSTTGLPVLFIQEGGYTIERLGELAVNVLEGYLD</sequence>
<evidence type="ECO:0000313" key="8">
    <source>
        <dbReference type="Proteomes" id="UP000253551"/>
    </source>
</evidence>
<reference evidence="7 8" key="1">
    <citation type="journal article" date="2018" name="G3 (Bethesda)">
        <title>Phylogenetic and Phylogenomic Definition of Rhizopus Species.</title>
        <authorList>
            <person name="Gryganskyi A.P."/>
            <person name="Golan J."/>
            <person name="Dolatabadi S."/>
            <person name="Mondo S."/>
            <person name="Robb S."/>
            <person name="Idnurm A."/>
            <person name="Muszewska A."/>
            <person name="Steczkiewicz K."/>
            <person name="Masonjones S."/>
            <person name="Liao H.L."/>
            <person name="Gajdeczka M.T."/>
            <person name="Anike F."/>
            <person name="Vuek A."/>
            <person name="Anishchenko I.M."/>
            <person name="Voigt K."/>
            <person name="de Hoog G.S."/>
            <person name="Smith M.E."/>
            <person name="Heitman J."/>
            <person name="Vilgalys R."/>
            <person name="Stajich J.E."/>
        </authorList>
    </citation>
    <scope>NUCLEOTIDE SEQUENCE [LARGE SCALE GENOMIC DNA]</scope>
    <source>
        <strain evidence="7 8">LSU 92-RS-03</strain>
    </source>
</reference>
<dbReference type="GO" id="GO:0046872">
    <property type="term" value="F:metal ion binding"/>
    <property type="evidence" value="ECO:0007669"/>
    <property type="project" value="UniProtKB-KW"/>
</dbReference>
<protein>
    <recommendedName>
        <fullName evidence="6">Histone deacetylase domain-containing protein</fullName>
    </recommendedName>
</protein>
<dbReference type="SUPFAM" id="SSF52768">
    <property type="entry name" value="Arginase/deacetylase"/>
    <property type="match status" value="1"/>
</dbReference>
<evidence type="ECO:0000256" key="3">
    <source>
        <dbReference type="ARBA" id="ARBA00022723"/>
    </source>
</evidence>
<dbReference type="PANTHER" id="PTHR10625">
    <property type="entry name" value="HISTONE DEACETYLASE HDAC1-RELATED"/>
    <property type="match status" value="1"/>
</dbReference>
<keyword evidence="8" id="KW-1185">Reference proteome</keyword>
<dbReference type="OrthoDB" id="424012at2759"/>
<dbReference type="InterPro" id="IPR000286">
    <property type="entry name" value="HDACs"/>
</dbReference>
<dbReference type="STRING" id="4846.A0A367KWC0"/>
<keyword evidence="3" id="KW-0479">Metal-binding</keyword>
<dbReference type="GO" id="GO:0016787">
    <property type="term" value="F:hydrolase activity"/>
    <property type="evidence" value="ECO:0007669"/>
    <property type="project" value="UniProtKB-KW"/>
</dbReference>
<dbReference type="Pfam" id="PF00850">
    <property type="entry name" value="Hist_deacetyl"/>
    <property type="match status" value="1"/>
</dbReference>
<dbReference type="GO" id="GO:0040029">
    <property type="term" value="P:epigenetic regulation of gene expression"/>
    <property type="evidence" value="ECO:0007669"/>
    <property type="project" value="TreeGrafter"/>
</dbReference>
<name>A0A367KWC0_RHIST</name>
<dbReference type="PRINTS" id="PR01270">
    <property type="entry name" value="HDASUPER"/>
</dbReference>
<dbReference type="InterPro" id="IPR023801">
    <property type="entry name" value="His_deacetylse_dom"/>
</dbReference>
<evidence type="ECO:0000313" key="7">
    <source>
        <dbReference type="EMBL" id="RCI06182.1"/>
    </source>
</evidence>
<feature type="domain" description="Histone deacetylase" evidence="6">
    <location>
        <begin position="27"/>
        <end position="347"/>
    </location>
</feature>
<dbReference type="PANTHER" id="PTHR10625:SF17">
    <property type="entry name" value="HISTONE DEACETYLASE 8"/>
    <property type="match status" value="1"/>
</dbReference>
<dbReference type="Gene3D" id="3.40.800.20">
    <property type="entry name" value="Histone deacetylase domain"/>
    <property type="match status" value="1"/>
</dbReference>
<evidence type="ECO:0000259" key="6">
    <source>
        <dbReference type="Pfam" id="PF00850"/>
    </source>
</evidence>
<dbReference type="Proteomes" id="UP000253551">
    <property type="component" value="Unassembled WGS sequence"/>
</dbReference>
<evidence type="ECO:0000256" key="4">
    <source>
        <dbReference type="ARBA" id="ARBA00022801"/>
    </source>
</evidence>
<dbReference type="GO" id="GO:0004407">
    <property type="term" value="F:histone deacetylase activity"/>
    <property type="evidence" value="ECO:0007669"/>
    <property type="project" value="TreeGrafter"/>
</dbReference>
<comment type="cofactor">
    <cofactor evidence="1">
        <name>Zn(2+)</name>
        <dbReference type="ChEBI" id="CHEBI:29105"/>
    </cofactor>
</comment>
<evidence type="ECO:0000256" key="5">
    <source>
        <dbReference type="ARBA" id="ARBA00022833"/>
    </source>
</evidence>
<dbReference type="InterPro" id="IPR037138">
    <property type="entry name" value="His_deacetylse_dom_sf"/>
</dbReference>